<feature type="compositionally biased region" description="Low complexity" evidence="4">
    <location>
        <begin position="22"/>
        <end position="35"/>
    </location>
</feature>
<feature type="compositionally biased region" description="Basic and acidic residues" evidence="4">
    <location>
        <begin position="1"/>
        <end position="13"/>
    </location>
</feature>
<dbReference type="InterPro" id="IPR036388">
    <property type="entry name" value="WH-like_DNA-bd_sf"/>
</dbReference>
<feature type="domain" description="HTH luxR-type" evidence="5">
    <location>
        <begin position="652"/>
        <end position="716"/>
    </location>
</feature>
<dbReference type="EMBL" id="BOOR01000009">
    <property type="protein sequence ID" value="GII53422.1"/>
    <property type="molecule type" value="Genomic_DNA"/>
</dbReference>
<name>A0A8J3XSN2_9ACTN</name>
<feature type="region of interest" description="Disordered" evidence="4">
    <location>
        <begin position="1"/>
        <end position="36"/>
    </location>
</feature>
<reference evidence="6" key="1">
    <citation type="submission" date="2021-01" db="EMBL/GenBank/DDBJ databases">
        <title>Whole genome shotgun sequence of Planotetraspora thailandica NBRC 104271.</title>
        <authorList>
            <person name="Komaki H."/>
            <person name="Tamura T."/>
        </authorList>
    </citation>
    <scope>NUCLEOTIDE SEQUENCE</scope>
    <source>
        <strain evidence="6">NBRC 104271</strain>
    </source>
</reference>
<dbReference type="SUPFAM" id="SSF46894">
    <property type="entry name" value="C-terminal effector domain of the bipartite response regulators"/>
    <property type="match status" value="1"/>
</dbReference>
<evidence type="ECO:0000256" key="1">
    <source>
        <dbReference type="ARBA" id="ARBA00023015"/>
    </source>
</evidence>
<keyword evidence="7" id="KW-1185">Reference proteome</keyword>
<dbReference type="Gene3D" id="1.10.10.10">
    <property type="entry name" value="Winged helix-like DNA-binding domain superfamily/Winged helix DNA-binding domain"/>
    <property type="match status" value="1"/>
</dbReference>
<evidence type="ECO:0000313" key="6">
    <source>
        <dbReference type="EMBL" id="GII53422.1"/>
    </source>
</evidence>
<dbReference type="InterPro" id="IPR000792">
    <property type="entry name" value="Tscrpt_reg_LuxR_C"/>
</dbReference>
<dbReference type="PROSITE" id="PS00622">
    <property type="entry name" value="HTH_LUXR_1"/>
    <property type="match status" value="1"/>
</dbReference>
<dbReference type="PRINTS" id="PR00038">
    <property type="entry name" value="HTHLUXR"/>
</dbReference>
<keyword evidence="2" id="KW-0238">DNA-binding</keyword>
<dbReference type="InterPro" id="IPR016032">
    <property type="entry name" value="Sig_transdc_resp-reg_C-effctor"/>
</dbReference>
<dbReference type="SUPFAM" id="SSF48452">
    <property type="entry name" value="TPR-like"/>
    <property type="match status" value="1"/>
</dbReference>
<dbReference type="CDD" id="cd06170">
    <property type="entry name" value="LuxR_C_like"/>
    <property type="match status" value="1"/>
</dbReference>
<evidence type="ECO:0000256" key="4">
    <source>
        <dbReference type="SAM" id="MobiDB-lite"/>
    </source>
</evidence>
<proteinExistence type="predicted"/>
<organism evidence="6 7">
    <name type="scientific">Planotetraspora thailandica</name>
    <dbReference type="NCBI Taxonomy" id="487172"/>
    <lineage>
        <taxon>Bacteria</taxon>
        <taxon>Bacillati</taxon>
        <taxon>Actinomycetota</taxon>
        <taxon>Actinomycetes</taxon>
        <taxon>Streptosporangiales</taxon>
        <taxon>Streptosporangiaceae</taxon>
        <taxon>Planotetraspora</taxon>
    </lineage>
</organism>
<dbReference type="RefSeq" id="WP_203943693.1">
    <property type="nucleotide sequence ID" value="NZ_BOOR01000009.1"/>
</dbReference>
<dbReference type="GO" id="GO:0006355">
    <property type="term" value="P:regulation of DNA-templated transcription"/>
    <property type="evidence" value="ECO:0007669"/>
    <property type="project" value="InterPro"/>
</dbReference>
<keyword evidence="3" id="KW-0804">Transcription</keyword>
<dbReference type="SMART" id="SM00421">
    <property type="entry name" value="HTH_LUXR"/>
    <property type="match status" value="1"/>
</dbReference>
<sequence>MGSTKEEFIDSRFMEPPWEDTPAPSHLSAALDPALDPLPPVRPAGSRFERAPATRVGGLPGPVRDVLLVAAVASVNELPEILAAAALLAGRDVGVDVLDRARAAGLLHFDEMHVHFRSPLVRVGILRRETVPRRQAANAALAAVLSGEPHRRVWHLAQSIVGPDDDVADELESSHRLHLRHGWIMAAVRVLERSAQLTSDPAVRGRRLLIAAQHALCLGRAGVTDQLLRAAGRYVLSPLDRTRMEWLREVANDGVPGDATRVAELCDAAERAAHADDHDLALDLLLGAALRCWWADAGSAARTAVVRTAGRLDADLLTGTGGRPADARLVATLAVAAPVTSGAIVIDQLSRVAVESVTDSGDMHVLGLAAHAAGDDVRASDLLDRSEARLREQERVWPLAHVRGTQALVRLSTGDWDQAADAAQEGRRLAERTGQPIWTAVALAAEAMVTALRGDAAPALDLAAQAERLAGRGRLDRVLGWARLARGYAWISGCHYAEAYQELLPLFDPRGSRHHRRELFAGVIFLVEAATHSGHHDEARAVLAGLEEIAAVTPSPLLHVQLLHARALLADDDEAESRFLAALGEDLTRWPWVRARIELAYGTWLRRRRRVAESRAPLRAAQATLDLIGASAWAEQARAELRAAGERAPSPGPAGTDMLSAQELQIARLAAEGMTNREIGRQLYLSPRTVGSHLYRIFPKLNVTSRAQLSARLASL</sequence>
<comment type="caution">
    <text evidence="6">The sequence shown here is derived from an EMBL/GenBank/DDBJ whole genome shotgun (WGS) entry which is preliminary data.</text>
</comment>
<dbReference type="AlphaFoldDB" id="A0A8J3XSN2"/>
<evidence type="ECO:0000256" key="2">
    <source>
        <dbReference type="ARBA" id="ARBA00023125"/>
    </source>
</evidence>
<evidence type="ECO:0000256" key="3">
    <source>
        <dbReference type="ARBA" id="ARBA00023163"/>
    </source>
</evidence>
<keyword evidence="1" id="KW-0805">Transcription regulation</keyword>
<accession>A0A8J3XSN2</accession>
<dbReference type="PROSITE" id="PS50043">
    <property type="entry name" value="HTH_LUXR_2"/>
    <property type="match status" value="1"/>
</dbReference>
<protein>
    <recommendedName>
        <fullName evidence="5">HTH luxR-type domain-containing protein</fullName>
    </recommendedName>
</protein>
<dbReference type="GO" id="GO:0003677">
    <property type="term" value="F:DNA binding"/>
    <property type="evidence" value="ECO:0007669"/>
    <property type="project" value="UniProtKB-KW"/>
</dbReference>
<dbReference type="PANTHER" id="PTHR44688:SF16">
    <property type="entry name" value="DNA-BINDING TRANSCRIPTIONAL ACTIVATOR DEVR_DOSR"/>
    <property type="match status" value="1"/>
</dbReference>
<dbReference type="Proteomes" id="UP000605992">
    <property type="component" value="Unassembled WGS sequence"/>
</dbReference>
<gene>
    <name evidence="6" type="ORF">Pth03_18110</name>
</gene>
<dbReference type="InterPro" id="IPR011990">
    <property type="entry name" value="TPR-like_helical_dom_sf"/>
</dbReference>
<dbReference type="Pfam" id="PF00196">
    <property type="entry name" value="GerE"/>
    <property type="match status" value="1"/>
</dbReference>
<dbReference type="PANTHER" id="PTHR44688">
    <property type="entry name" value="DNA-BINDING TRANSCRIPTIONAL ACTIVATOR DEVR_DOSR"/>
    <property type="match status" value="1"/>
</dbReference>
<evidence type="ECO:0000313" key="7">
    <source>
        <dbReference type="Proteomes" id="UP000605992"/>
    </source>
</evidence>
<evidence type="ECO:0000259" key="5">
    <source>
        <dbReference type="PROSITE" id="PS50043"/>
    </source>
</evidence>